<protein>
    <submittedName>
        <fullName evidence="1">Uncharacterized protein</fullName>
    </submittedName>
</protein>
<reference evidence="1" key="2">
    <citation type="journal article" date="2022" name="Nat. Microbiol.">
        <title>A closed Candidatus Odinarchaeum chromosome exposes Asgard archaeal viruses.</title>
        <authorList>
            <person name="Tamarit D."/>
            <person name="Caceres E.F."/>
            <person name="Krupovic M."/>
            <person name="Nijland R."/>
            <person name="Eme L."/>
            <person name="Robinson N.P."/>
            <person name="Ettema T.J.G."/>
        </authorList>
    </citation>
    <scope>NUCLEOTIDE SEQUENCE</scope>
    <source>
        <strain evidence="1">LCB_4</strain>
    </source>
</reference>
<dbReference type="EMBL" id="CP091871">
    <property type="protein sequence ID" value="WEU40285.1"/>
    <property type="molecule type" value="Genomic_DNA"/>
</dbReference>
<reference evidence="1" key="1">
    <citation type="journal article" date="2017" name="Nature">
        <title>Asgard archaea illuminate the origin of eukaryotic cellular complexity.</title>
        <authorList>
            <person name="Zaremba-Niedzwiedzka K."/>
            <person name="Caceres E.F."/>
            <person name="Saw J.H."/>
            <person name="Backstrom D."/>
            <person name="Juzokaite L."/>
            <person name="Vancaester E."/>
            <person name="Seitz K.W."/>
            <person name="Anantharaman K."/>
            <person name="Starnawski P."/>
            <person name="Kjeldsen K.U."/>
            <person name="Scott M.B."/>
            <person name="Nunoura T."/>
            <person name="Banfield J.F."/>
            <person name="Schramm A."/>
            <person name="Baker B.J."/>
            <person name="Spang A."/>
            <person name="Ettema T.J.G."/>
        </authorList>
    </citation>
    <scope>NUCLEOTIDE SEQUENCE</scope>
    <source>
        <strain evidence="1">LCB_4</strain>
    </source>
</reference>
<name>A0AAF0IBE0_ODILC</name>
<dbReference type="KEGG" id="oyw:OdinLCB4_007405"/>
<organism evidence="1 2">
    <name type="scientific">Odinarchaeota yellowstonii (strain LCB_4)</name>
    <dbReference type="NCBI Taxonomy" id="1841599"/>
    <lineage>
        <taxon>Archaea</taxon>
        <taxon>Promethearchaeati</taxon>
        <taxon>Candidatus Odinarchaeota</taxon>
        <taxon>Candidatus Odinarchaeia</taxon>
        <taxon>Candidatus Odinarchaeales</taxon>
        <taxon>Candidatus Odinarchaeaceae</taxon>
        <taxon>Candidatus Odinarchaeum</taxon>
    </lineage>
</organism>
<dbReference type="Proteomes" id="UP000186851">
    <property type="component" value="Chromosome"/>
</dbReference>
<accession>A0AAF0IBE0</accession>
<sequence length="139" mass="16504">MNKGYVYSGLIRLEELKKIINELFKDQNTYYTGYNLESYKISSGLPDEIFESCQVFSEEAELRWERTDNLYRVTLLAVKPVSIKELKLVEGEWLIEDSGSSFYLDKHLRNLVERITYNIYYRNSEATFISLRGFKRETK</sequence>
<dbReference type="AlphaFoldDB" id="A0AAF0IBE0"/>
<gene>
    <name evidence="1" type="ORF">OdinLCB4_007405</name>
</gene>
<evidence type="ECO:0000313" key="2">
    <source>
        <dbReference type="Proteomes" id="UP000186851"/>
    </source>
</evidence>
<proteinExistence type="predicted"/>
<evidence type="ECO:0000313" key="1">
    <source>
        <dbReference type="EMBL" id="WEU40285.1"/>
    </source>
</evidence>